<dbReference type="EMBL" id="BEGY01000013">
    <property type="protein sequence ID" value="GAX75630.1"/>
    <property type="molecule type" value="Genomic_DNA"/>
</dbReference>
<dbReference type="Proteomes" id="UP000232323">
    <property type="component" value="Unassembled WGS sequence"/>
</dbReference>
<evidence type="ECO:0000313" key="2">
    <source>
        <dbReference type="Proteomes" id="UP000232323"/>
    </source>
</evidence>
<comment type="caution">
    <text evidence="1">The sequence shown here is derived from an EMBL/GenBank/DDBJ whole genome shotgun (WGS) entry which is preliminary data.</text>
</comment>
<dbReference type="AlphaFoldDB" id="A0A250WYQ0"/>
<organism evidence="1 2">
    <name type="scientific">Chlamydomonas eustigma</name>
    <dbReference type="NCBI Taxonomy" id="1157962"/>
    <lineage>
        <taxon>Eukaryota</taxon>
        <taxon>Viridiplantae</taxon>
        <taxon>Chlorophyta</taxon>
        <taxon>core chlorophytes</taxon>
        <taxon>Chlorophyceae</taxon>
        <taxon>CS clade</taxon>
        <taxon>Chlamydomonadales</taxon>
        <taxon>Chlamydomonadaceae</taxon>
        <taxon>Chlamydomonas</taxon>
    </lineage>
</organism>
<keyword evidence="2" id="KW-1185">Reference proteome</keyword>
<protein>
    <submittedName>
        <fullName evidence="1">Uncharacterized protein</fullName>
    </submittedName>
</protein>
<proteinExistence type="predicted"/>
<sequence length="328" mass="35878">MERSFSYSNLVFSDEMLDSTSSDSESDAGAESTVVYRDDLSTDDSSSSYMQGLIYSEVALTFSSQAMPVMSRLDLGNPTPTHSGPLTLPITIELSGSHLAQPSLGLHIIPPSALINMWSEAASPAFPPPTLSRTQSAAMLSHGRGERTLNDLMEVSSQCISVLEGSNMSDLAGELSKAIERINDVVTRKEDEIINLQGVLKQLSETRAEAMSAKVSILESYDKLQADYSRVLRTAIGTQKDSRHNFSKMVSMRNKLMEVQSELRKRKITTEGLQAQNLGLKQANAALLSRIAVLEADAARLPYNDRSVGSVCQRLLHERTALRSSVLY</sequence>
<dbReference type="OrthoDB" id="549785at2759"/>
<accession>A0A250WYQ0</accession>
<name>A0A250WYQ0_9CHLO</name>
<reference evidence="1 2" key="1">
    <citation type="submission" date="2017-08" db="EMBL/GenBank/DDBJ databases">
        <title>Acidophilic green algal genome provides insights into adaptation to an acidic environment.</title>
        <authorList>
            <person name="Hirooka S."/>
            <person name="Hirose Y."/>
            <person name="Kanesaki Y."/>
            <person name="Higuchi S."/>
            <person name="Fujiwara T."/>
            <person name="Onuma R."/>
            <person name="Era A."/>
            <person name="Ohbayashi R."/>
            <person name="Uzuka A."/>
            <person name="Nozaki H."/>
            <person name="Yoshikawa H."/>
            <person name="Miyagishima S.Y."/>
        </authorList>
    </citation>
    <scope>NUCLEOTIDE SEQUENCE [LARGE SCALE GENOMIC DNA]</scope>
    <source>
        <strain evidence="1 2">NIES-2499</strain>
    </source>
</reference>
<evidence type="ECO:0000313" key="1">
    <source>
        <dbReference type="EMBL" id="GAX75630.1"/>
    </source>
</evidence>
<gene>
    <name evidence="1" type="ORF">CEUSTIGMA_g3074.t1</name>
</gene>